<dbReference type="Proteomes" id="UP000265955">
    <property type="component" value="Unassembled WGS sequence"/>
</dbReference>
<dbReference type="EMBL" id="QYUO01000003">
    <property type="protein sequence ID" value="RJF92220.1"/>
    <property type="molecule type" value="Genomic_DNA"/>
</dbReference>
<dbReference type="AlphaFoldDB" id="A0A3A3FGA9"/>
<evidence type="ECO:0000313" key="2">
    <source>
        <dbReference type="EMBL" id="RJF92220.1"/>
    </source>
</evidence>
<keyword evidence="1" id="KW-1133">Transmembrane helix</keyword>
<keyword evidence="1" id="KW-0812">Transmembrane</keyword>
<protein>
    <submittedName>
        <fullName evidence="2">Uncharacterized protein</fullName>
    </submittedName>
</protein>
<reference evidence="3" key="1">
    <citation type="submission" date="2018-09" db="EMBL/GenBank/DDBJ databases">
        <authorList>
            <person name="Zhu H."/>
        </authorList>
    </citation>
    <scope>NUCLEOTIDE SEQUENCE [LARGE SCALE GENOMIC DNA]</scope>
    <source>
        <strain evidence="3">K1R23-30</strain>
    </source>
</reference>
<comment type="caution">
    <text evidence="2">The sequence shown here is derived from an EMBL/GenBank/DDBJ whole genome shotgun (WGS) entry which is preliminary data.</text>
</comment>
<name>A0A3A3FGA9_9BURK</name>
<feature type="transmembrane region" description="Helical" evidence="1">
    <location>
        <begin position="35"/>
        <end position="54"/>
    </location>
</feature>
<feature type="transmembrane region" description="Helical" evidence="1">
    <location>
        <begin position="66"/>
        <end position="83"/>
    </location>
</feature>
<sequence>MPWIEIALPGVLLLAKFLVKLVVDRSATLPDFISAILALPVDIVFLSASLLAGYVISSPNNLKEGLVLFMGCICLSLVIVLLWRRSDGQFTKDRYIAAATFGLLNMGAATATLVYSLSLLTSGASR</sequence>
<feature type="transmembrane region" description="Helical" evidence="1">
    <location>
        <begin position="95"/>
        <end position="117"/>
    </location>
</feature>
<feature type="transmembrane region" description="Helical" evidence="1">
    <location>
        <begin position="6"/>
        <end position="23"/>
    </location>
</feature>
<evidence type="ECO:0000313" key="3">
    <source>
        <dbReference type="Proteomes" id="UP000265955"/>
    </source>
</evidence>
<accession>A0A3A3FGA9</accession>
<organism evidence="2 3">
    <name type="scientific">Noviherbaspirillum saxi</name>
    <dbReference type="NCBI Taxonomy" id="2320863"/>
    <lineage>
        <taxon>Bacteria</taxon>
        <taxon>Pseudomonadati</taxon>
        <taxon>Pseudomonadota</taxon>
        <taxon>Betaproteobacteria</taxon>
        <taxon>Burkholderiales</taxon>
        <taxon>Oxalobacteraceae</taxon>
        <taxon>Noviherbaspirillum</taxon>
    </lineage>
</organism>
<proteinExistence type="predicted"/>
<gene>
    <name evidence="2" type="ORF">D3871_26670</name>
</gene>
<keyword evidence="3" id="KW-1185">Reference proteome</keyword>
<evidence type="ECO:0000256" key="1">
    <source>
        <dbReference type="SAM" id="Phobius"/>
    </source>
</evidence>
<keyword evidence="1" id="KW-0472">Membrane</keyword>